<evidence type="ECO:0000259" key="1">
    <source>
        <dbReference type="Pfam" id="PF01965"/>
    </source>
</evidence>
<dbReference type="Proteomes" id="UP000198601">
    <property type="component" value="Unassembled WGS sequence"/>
</dbReference>
<dbReference type="InterPro" id="IPR002818">
    <property type="entry name" value="DJ-1/PfpI"/>
</dbReference>
<dbReference type="Gene3D" id="3.40.50.880">
    <property type="match status" value="1"/>
</dbReference>
<dbReference type="GO" id="GO:0006355">
    <property type="term" value="P:regulation of DNA-templated transcription"/>
    <property type="evidence" value="ECO:0007669"/>
    <property type="project" value="TreeGrafter"/>
</dbReference>
<dbReference type="Pfam" id="PF01965">
    <property type="entry name" value="DJ-1_PfpI"/>
    <property type="match status" value="1"/>
</dbReference>
<feature type="domain" description="DJ-1/PfpI" evidence="1">
    <location>
        <begin position="7"/>
        <end position="183"/>
    </location>
</feature>
<dbReference type="STRING" id="624147.SAMN04487970_105626"/>
<keyword evidence="3" id="KW-1185">Reference proteome</keyword>
<dbReference type="PANTHER" id="PTHR43130:SF14">
    <property type="entry name" value="DJ-1_PFPI DOMAIN-CONTAINING PROTEIN"/>
    <property type="match status" value="1"/>
</dbReference>
<sequence>MMKKKWSVGIFVFNDVEVLDFAGPFEVFSVTEYSDQDMDTPESNPFLVKLVSETGELIHACNGLKVQPDYSFDNAPHFDILVIPGGIGAREKEIYNEKVIQWISQRMGNVELMLSVCTGALLLAKAGLLNGKMATTHWASCDRLENEFPAVTVKRNVKFVDEGNIVTSGGISAGINMSFHVVKRLLGSEVARTTAKIMEYDITIE</sequence>
<evidence type="ECO:0000313" key="2">
    <source>
        <dbReference type="EMBL" id="SCW82045.1"/>
    </source>
</evidence>
<name>A0A1G4TMI9_9BACL</name>
<accession>A0A1G4TMI9</accession>
<organism evidence="2 3">
    <name type="scientific">Paenibacillus tianmuensis</name>
    <dbReference type="NCBI Taxonomy" id="624147"/>
    <lineage>
        <taxon>Bacteria</taxon>
        <taxon>Bacillati</taxon>
        <taxon>Bacillota</taxon>
        <taxon>Bacilli</taxon>
        <taxon>Bacillales</taxon>
        <taxon>Paenibacillaceae</taxon>
        <taxon>Paenibacillus</taxon>
    </lineage>
</organism>
<gene>
    <name evidence="2" type="ORF">SAMN04487970_105626</name>
</gene>
<dbReference type="InterPro" id="IPR052158">
    <property type="entry name" value="INH-QAR"/>
</dbReference>
<dbReference type="SUPFAM" id="SSF52317">
    <property type="entry name" value="Class I glutamine amidotransferase-like"/>
    <property type="match status" value="1"/>
</dbReference>
<protein>
    <submittedName>
        <fullName evidence="2">DJ-1/PfpI family protein</fullName>
    </submittedName>
</protein>
<dbReference type="InterPro" id="IPR029062">
    <property type="entry name" value="Class_I_gatase-like"/>
</dbReference>
<reference evidence="3" key="1">
    <citation type="submission" date="2016-10" db="EMBL/GenBank/DDBJ databases">
        <authorList>
            <person name="Varghese N."/>
            <person name="Submissions S."/>
        </authorList>
    </citation>
    <scope>NUCLEOTIDE SEQUENCE [LARGE SCALE GENOMIC DNA]</scope>
    <source>
        <strain evidence="3">CGMCC 1.8946</strain>
    </source>
</reference>
<dbReference type="EMBL" id="FMTT01000056">
    <property type="protein sequence ID" value="SCW82045.1"/>
    <property type="molecule type" value="Genomic_DNA"/>
</dbReference>
<proteinExistence type="predicted"/>
<dbReference type="AlphaFoldDB" id="A0A1G4TMI9"/>
<dbReference type="PANTHER" id="PTHR43130">
    <property type="entry name" value="ARAC-FAMILY TRANSCRIPTIONAL REGULATOR"/>
    <property type="match status" value="1"/>
</dbReference>
<evidence type="ECO:0000313" key="3">
    <source>
        <dbReference type="Proteomes" id="UP000198601"/>
    </source>
</evidence>
<dbReference type="CDD" id="cd03139">
    <property type="entry name" value="GATase1_PfpI_2"/>
    <property type="match status" value="1"/>
</dbReference>